<feature type="region of interest" description="Disordered" evidence="1">
    <location>
        <begin position="101"/>
        <end position="125"/>
    </location>
</feature>
<evidence type="ECO:0000313" key="3">
    <source>
        <dbReference type="Proteomes" id="UP000648239"/>
    </source>
</evidence>
<proteinExistence type="predicted"/>
<reference evidence="2 3" key="1">
    <citation type="submission" date="2020-08" db="EMBL/GenBank/DDBJ databases">
        <title>Acidobacteriota in marine sediments use diverse sulfur dissimilation pathways.</title>
        <authorList>
            <person name="Wasmund K."/>
        </authorList>
    </citation>
    <scope>NUCLEOTIDE SEQUENCE [LARGE SCALE GENOMIC DNA]</scope>
    <source>
        <strain evidence="2">MAG AM4</strain>
    </source>
</reference>
<evidence type="ECO:0000256" key="1">
    <source>
        <dbReference type="SAM" id="MobiDB-lite"/>
    </source>
</evidence>
<evidence type="ECO:0000313" key="2">
    <source>
        <dbReference type="EMBL" id="MBD3867836.1"/>
    </source>
</evidence>
<name>A0A8J6XWP4_9BACT</name>
<dbReference type="EMBL" id="JACXWD010000016">
    <property type="protein sequence ID" value="MBD3867836.1"/>
    <property type="molecule type" value="Genomic_DNA"/>
</dbReference>
<organism evidence="2 3">
    <name type="scientific">Candidatus Polarisedimenticola svalbardensis</name>
    <dbReference type="NCBI Taxonomy" id="2886004"/>
    <lineage>
        <taxon>Bacteria</taxon>
        <taxon>Pseudomonadati</taxon>
        <taxon>Acidobacteriota</taxon>
        <taxon>Candidatus Polarisedimenticolia</taxon>
        <taxon>Candidatus Polarisedimenticolales</taxon>
        <taxon>Candidatus Polarisedimenticolaceae</taxon>
        <taxon>Candidatus Polarisedimenticola</taxon>
    </lineage>
</organism>
<gene>
    <name evidence="2" type="ORF">IFK94_06915</name>
</gene>
<sequence length="125" mass="13881">MTELLLAMMLLMTLEEDTRCGLEVRVVDQQGPLPGALVHLFEKNKEPRILAADVDGIVSFDHLNTFTTYFAGATFPGYQKVGKETSCTGPDGKPVVLLLREPEVTWPKPPESKRNTLPQEVGRSR</sequence>
<dbReference type="AlphaFoldDB" id="A0A8J6XWP4"/>
<protein>
    <submittedName>
        <fullName evidence="2">Uncharacterized protein</fullName>
    </submittedName>
</protein>
<comment type="caution">
    <text evidence="2">The sequence shown here is derived from an EMBL/GenBank/DDBJ whole genome shotgun (WGS) entry which is preliminary data.</text>
</comment>
<dbReference type="Proteomes" id="UP000648239">
    <property type="component" value="Unassembled WGS sequence"/>
</dbReference>
<accession>A0A8J6XWP4</accession>